<evidence type="ECO:0008006" key="3">
    <source>
        <dbReference type="Google" id="ProtNLM"/>
    </source>
</evidence>
<accession>A0A7W3ISM0</accession>
<sequence>MSVTLRGSVMVGASIERTWSALIDWHGQEDWIPMTTMRVIGERSTGIGTRIKAFHGLRLGPLPLGLIDNFVVTDWQQPTTVEVLHLGPYFTGVGLFELAFRGDEKTWVSVVEVFDLPLAKVTEVGARLANPVLHVGLQASLRTFARTVEQGA</sequence>
<dbReference type="RefSeq" id="WP_182560057.1">
    <property type="nucleotide sequence ID" value="NZ_JACGWT010000003.1"/>
</dbReference>
<dbReference type="CDD" id="cd07812">
    <property type="entry name" value="SRPBCC"/>
    <property type="match status" value="1"/>
</dbReference>
<evidence type="ECO:0000313" key="2">
    <source>
        <dbReference type="Proteomes" id="UP000523079"/>
    </source>
</evidence>
<keyword evidence="2" id="KW-1185">Reference proteome</keyword>
<proteinExistence type="predicted"/>
<dbReference type="EMBL" id="JACGWT010000003">
    <property type="protein sequence ID" value="MBA8794492.1"/>
    <property type="molecule type" value="Genomic_DNA"/>
</dbReference>
<gene>
    <name evidence="1" type="ORF">FHX74_002111</name>
</gene>
<name>A0A7W3ISM0_9ACTN</name>
<evidence type="ECO:0000313" key="1">
    <source>
        <dbReference type="EMBL" id="MBA8794492.1"/>
    </source>
</evidence>
<protein>
    <recommendedName>
        <fullName evidence="3">Polyketide cyclase / dehydrase and lipid transport</fullName>
    </recommendedName>
</protein>
<dbReference type="AlphaFoldDB" id="A0A7W3ISM0"/>
<comment type="caution">
    <text evidence="1">The sequence shown here is derived from an EMBL/GenBank/DDBJ whole genome shotgun (WGS) entry which is preliminary data.</text>
</comment>
<organism evidence="1 2">
    <name type="scientific">Microlunatus kandeliicorticis</name>
    <dbReference type="NCBI Taxonomy" id="1759536"/>
    <lineage>
        <taxon>Bacteria</taxon>
        <taxon>Bacillati</taxon>
        <taxon>Actinomycetota</taxon>
        <taxon>Actinomycetes</taxon>
        <taxon>Propionibacteriales</taxon>
        <taxon>Propionibacteriaceae</taxon>
        <taxon>Microlunatus</taxon>
    </lineage>
</organism>
<dbReference type="SUPFAM" id="SSF55961">
    <property type="entry name" value="Bet v1-like"/>
    <property type="match status" value="1"/>
</dbReference>
<dbReference type="Proteomes" id="UP000523079">
    <property type="component" value="Unassembled WGS sequence"/>
</dbReference>
<dbReference type="Gene3D" id="3.30.530.20">
    <property type="match status" value="1"/>
</dbReference>
<reference evidence="1 2" key="1">
    <citation type="submission" date="2020-07" db="EMBL/GenBank/DDBJ databases">
        <title>Sequencing the genomes of 1000 actinobacteria strains.</title>
        <authorList>
            <person name="Klenk H.-P."/>
        </authorList>
    </citation>
    <scope>NUCLEOTIDE SEQUENCE [LARGE SCALE GENOMIC DNA]</scope>
    <source>
        <strain evidence="1 2">DSM 100723</strain>
    </source>
</reference>
<dbReference type="InterPro" id="IPR023393">
    <property type="entry name" value="START-like_dom_sf"/>
</dbReference>